<evidence type="ECO:0000313" key="3">
    <source>
        <dbReference type="Proteomes" id="UP000526083"/>
    </source>
</evidence>
<keyword evidence="3" id="KW-1185">Reference proteome</keyword>
<reference evidence="2 3" key="1">
    <citation type="submission" date="2020-07" db="EMBL/GenBank/DDBJ databases">
        <title>Sequencing the genomes of 1000 actinobacteria strains.</title>
        <authorList>
            <person name="Klenk H.-P."/>
        </authorList>
    </citation>
    <scope>NUCLEOTIDE SEQUENCE [LARGE SCALE GENOMIC DNA]</scope>
    <source>
        <strain evidence="2 3">DSM 27576</strain>
    </source>
</reference>
<evidence type="ECO:0000313" key="2">
    <source>
        <dbReference type="EMBL" id="MBA8815856.1"/>
    </source>
</evidence>
<organism evidence="2 3">
    <name type="scientific">Microbacterium halimionae</name>
    <dbReference type="NCBI Taxonomy" id="1526413"/>
    <lineage>
        <taxon>Bacteria</taxon>
        <taxon>Bacillati</taxon>
        <taxon>Actinomycetota</taxon>
        <taxon>Actinomycetes</taxon>
        <taxon>Micrococcales</taxon>
        <taxon>Microbacteriaceae</taxon>
        <taxon>Microbacterium</taxon>
    </lineage>
</organism>
<sequence>MSVNADVREVRYLPAARTRYAETLAPLVRKQAILLIILGCLFVFMAVVVPAIAFSMGGSAEPLRVVIGLGILSLIPIALLVAGIRQLRLRPALPEVAFTVSSESVVFSRREKTTLLSRTRPELRWDRRATTVRVDTVGPKADEVLIFTTKIGSATRTERQTTDVLDTPVAEILAAVQAP</sequence>
<name>A0A7W3JMZ6_9MICO</name>
<keyword evidence="1" id="KW-0472">Membrane</keyword>
<accession>A0A7W3JMZ6</accession>
<proteinExistence type="predicted"/>
<gene>
    <name evidence="2" type="ORF">FHX48_000908</name>
</gene>
<keyword evidence="1" id="KW-1133">Transmembrane helix</keyword>
<keyword evidence="1" id="KW-0812">Transmembrane</keyword>
<dbReference type="AlphaFoldDB" id="A0A7W3JMZ6"/>
<feature type="transmembrane region" description="Helical" evidence="1">
    <location>
        <begin position="65"/>
        <end position="84"/>
    </location>
</feature>
<dbReference type="EMBL" id="JACGWY010000001">
    <property type="protein sequence ID" value="MBA8815856.1"/>
    <property type="molecule type" value="Genomic_DNA"/>
</dbReference>
<comment type="caution">
    <text evidence="2">The sequence shown here is derived from an EMBL/GenBank/DDBJ whole genome shotgun (WGS) entry which is preliminary data.</text>
</comment>
<evidence type="ECO:0000256" key="1">
    <source>
        <dbReference type="SAM" id="Phobius"/>
    </source>
</evidence>
<dbReference type="RefSeq" id="WP_167048971.1">
    <property type="nucleotide sequence ID" value="NZ_JAAOZB010000002.1"/>
</dbReference>
<dbReference type="Proteomes" id="UP000526083">
    <property type="component" value="Unassembled WGS sequence"/>
</dbReference>
<protein>
    <submittedName>
        <fullName evidence="2">Uncharacterized protein</fullName>
    </submittedName>
</protein>
<feature type="transmembrane region" description="Helical" evidence="1">
    <location>
        <begin position="32"/>
        <end position="53"/>
    </location>
</feature>